<accession>A0AAN9Y3I7</accession>
<dbReference type="SUPFAM" id="SSF51197">
    <property type="entry name" value="Clavaminate synthase-like"/>
    <property type="match status" value="1"/>
</dbReference>
<evidence type="ECO:0000256" key="1">
    <source>
        <dbReference type="ARBA" id="ARBA00001962"/>
    </source>
</evidence>
<evidence type="ECO:0000256" key="2">
    <source>
        <dbReference type="ARBA" id="ARBA00022723"/>
    </source>
</evidence>
<name>A0AAN9Y3I7_9HEMI</name>
<evidence type="ECO:0000256" key="4">
    <source>
        <dbReference type="ARBA" id="ARBA00038356"/>
    </source>
</evidence>
<comment type="caution">
    <text evidence="5">The sequence shown here is derived from an EMBL/GenBank/DDBJ whole genome shotgun (WGS) entry which is preliminary data.</text>
</comment>
<keyword evidence="6" id="KW-1185">Reference proteome</keyword>
<gene>
    <name evidence="5" type="ORF">V9T40_004706</name>
</gene>
<dbReference type="Proteomes" id="UP001367676">
    <property type="component" value="Unassembled WGS sequence"/>
</dbReference>
<comment type="similarity">
    <text evidence="4">Belongs to the PhyH family. PHYHD1 subfamily.</text>
</comment>
<dbReference type="EMBL" id="JBBCAQ010000032">
    <property type="protein sequence ID" value="KAK7583743.1"/>
    <property type="molecule type" value="Genomic_DNA"/>
</dbReference>
<dbReference type="Gene3D" id="2.60.120.620">
    <property type="entry name" value="q2cbj1_9rhob like domain"/>
    <property type="match status" value="1"/>
</dbReference>
<dbReference type="PANTHER" id="PTHR20883:SF15">
    <property type="entry name" value="PHYTANOYL-COA DIOXYGENASE DOMAIN-CONTAINING PROTEIN 1"/>
    <property type="match status" value="1"/>
</dbReference>
<evidence type="ECO:0000256" key="3">
    <source>
        <dbReference type="ARBA" id="ARBA00023004"/>
    </source>
</evidence>
<dbReference type="AlphaFoldDB" id="A0AAN9Y3I7"/>
<keyword evidence="3" id="KW-0408">Iron</keyword>
<dbReference type="InterPro" id="IPR008775">
    <property type="entry name" value="Phytyl_CoA_dOase-like"/>
</dbReference>
<keyword evidence="2" id="KW-0479">Metal-binding</keyword>
<evidence type="ECO:0000313" key="6">
    <source>
        <dbReference type="Proteomes" id="UP001367676"/>
    </source>
</evidence>
<protein>
    <recommendedName>
        <fullName evidence="7">Phytanoyl-CoA dioxygenase</fullName>
    </recommendedName>
</protein>
<organism evidence="5 6">
    <name type="scientific">Parthenolecanium corni</name>
    <dbReference type="NCBI Taxonomy" id="536013"/>
    <lineage>
        <taxon>Eukaryota</taxon>
        <taxon>Metazoa</taxon>
        <taxon>Ecdysozoa</taxon>
        <taxon>Arthropoda</taxon>
        <taxon>Hexapoda</taxon>
        <taxon>Insecta</taxon>
        <taxon>Pterygota</taxon>
        <taxon>Neoptera</taxon>
        <taxon>Paraneoptera</taxon>
        <taxon>Hemiptera</taxon>
        <taxon>Sternorrhyncha</taxon>
        <taxon>Coccoidea</taxon>
        <taxon>Coccidae</taxon>
        <taxon>Parthenolecanium</taxon>
    </lineage>
</organism>
<reference evidence="5 6" key="1">
    <citation type="submission" date="2024-03" db="EMBL/GenBank/DDBJ databases">
        <title>Adaptation during the transition from Ophiocordyceps entomopathogen to insect associate is accompanied by gene loss and intensified selection.</title>
        <authorList>
            <person name="Ward C.M."/>
            <person name="Onetto C.A."/>
            <person name="Borneman A.R."/>
        </authorList>
    </citation>
    <scope>NUCLEOTIDE SEQUENCE [LARGE SCALE GENOMIC DNA]</scope>
    <source>
        <strain evidence="5">AWRI1</strain>
        <tissue evidence="5">Single Adult Female</tissue>
    </source>
</reference>
<proteinExistence type="inferred from homology"/>
<dbReference type="PANTHER" id="PTHR20883">
    <property type="entry name" value="PHYTANOYL-COA DIOXYGENASE DOMAIN CONTAINING 1"/>
    <property type="match status" value="1"/>
</dbReference>
<dbReference type="Pfam" id="PF05721">
    <property type="entry name" value="PhyH"/>
    <property type="match status" value="1"/>
</dbReference>
<evidence type="ECO:0008006" key="7">
    <source>
        <dbReference type="Google" id="ProtNLM"/>
    </source>
</evidence>
<dbReference type="GO" id="GO:0046872">
    <property type="term" value="F:metal ion binding"/>
    <property type="evidence" value="ECO:0007669"/>
    <property type="project" value="UniProtKB-KW"/>
</dbReference>
<sequence length="294" mass="34084">MYLQVLHFREFLNFFHIQLYLRENGYAVIENFLTESQINDLKLAGKGFIDEAVESCQRSIFSSGHSQNSPQASDRYFLDSCDKISFFYETNAFNDNGDFQVDPEISLNKVGHALHRLNPVFTEITNHQKVKDVCRQLNLKKPSIIQSMYIYKNPKTGGEVKPHQDASYLHTEPPSLYGFWIALDDATEENGCLWFIPGSHKEEEVLYRFVRNSDKTSENLCVYRGLNPLYEETDFVITPAKSGTCIIIHGNVVHRSFHNHSNKPRHAYTFHVYDSAISKYSEENWLQTNFISLY</sequence>
<evidence type="ECO:0000313" key="5">
    <source>
        <dbReference type="EMBL" id="KAK7583743.1"/>
    </source>
</evidence>
<comment type="cofactor">
    <cofactor evidence="1">
        <name>Fe cation</name>
        <dbReference type="ChEBI" id="CHEBI:24875"/>
    </cofactor>
</comment>